<sequence length="302" mass="34588">MFKRRTQFGEEANRGPGRRCISGWTSSPSGLFHPCGLRLNGTKGFVSHLPASNNEDTLLVTSLWLISTRKEALFCVEGFNEYNAYRNGVNTRIRTKMTTFQTQLLYALGSKVKVLSELKKVFVRPLIQIAVKTINQEYIEEGILDRISQKYNISDETVDEYYSVIFTILKIHLGTLSQNVKPAEFKQILEELKLSSECIDDLSTVVYGQKRPELISGLIQKTKFYPHLIGCKWRIDITISSSILNRVLEPHIIMEWIFNNGKHQIFELSLSKFHQLRHAIATILVDMQKIEKQCASKNILCS</sequence>
<accession>A0A0M8ZPL5</accession>
<dbReference type="OrthoDB" id="203754at2759"/>
<keyword evidence="5" id="KW-1185">Reference proteome</keyword>
<reference evidence="4 5" key="1">
    <citation type="submission" date="2015-07" db="EMBL/GenBank/DDBJ databases">
        <title>The genome of Melipona quadrifasciata.</title>
        <authorList>
            <person name="Pan H."/>
            <person name="Kapheim K."/>
        </authorList>
    </citation>
    <scope>NUCLEOTIDE SEQUENCE [LARGE SCALE GENOMIC DNA]</scope>
    <source>
        <strain evidence="4">0111107301</strain>
        <tissue evidence="4">Whole body</tissue>
    </source>
</reference>
<dbReference type="GO" id="GO:0005634">
    <property type="term" value="C:nucleus"/>
    <property type="evidence" value="ECO:0007669"/>
    <property type="project" value="TreeGrafter"/>
</dbReference>
<evidence type="ECO:0000313" key="4">
    <source>
        <dbReference type="EMBL" id="KOX68530.1"/>
    </source>
</evidence>
<dbReference type="PROSITE" id="PS51269">
    <property type="entry name" value="COMM"/>
    <property type="match status" value="1"/>
</dbReference>
<name>A0A0M8ZPL5_9HYME</name>
<gene>
    <name evidence="4" type="ORF">WN51_04016</name>
</gene>
<dbReference type="CDD" id="cd04753">
    <property type="entry name" value="Commd5_HCaRG"/>
    <property type="match status" value="1"/>
</dbReference>
<dbReference type="Pfam" id="PF21672">
    <property type="entry name" value="COMM_HN"/>
    <property type="match status" value="1"/>
</dbReference>
<protein>
    <recommendedName>
        <fullName evidence="1">COMM domain-containing protein 5</fullName>
    </recommendedName>
</protein>
<evidence type="ECO:0000259" key="3">
    <source>
        <dbReference type="PROSITE" id="PS51269"/>
    </source>
</evidence>
<dbReference type="STRING" id="166423.A0A0M8ZPL5"/>
<dbReference type="Proteomes" id="UP000053105">
    <property type="component" value="Unassembled WGS sequence"/>
</dbReference>
<dbReference type="PANTHER" id="PTHR15666">
    <property type="entry name" value="COMM DOMAIN CONTAINING PROTEIN 5"/>
    <property type="match status" value="1"/>
</dbReference>
<comment type="similarity">
    <text evidence="2">Belongs to the COMM domain-containing protein 5 family.</text>
</comment>
<dbReference type="EMBL" id="KQ435922">
    <property type="protein sequence ID" value="KOX68530.1"/>
    <property type="molecule type" value="Genomic_DNA"/>
</dbReference>
<evidence type="ECO:0000256" key="2">
    <source>
        <dbReference type="ARBA" id="ARBA00093452"/>
    </source>
</evidence>
<dbReference type="Pfam" id="PF07258">
    <property type="entry name" value="COMM_domain"/>
    <property type="match status" value="1"/>
</dbReference>
<dbReference type="InterPro" id="IPR017920">
    <property type="entry name" value="COMM"/>
</dbReference>
<organism evidence="4 5">
    <name type="scientific">Melipona quadrifasciata</name>
    <dbReference type="NCBI Taxonomy" id="166423"/>
    <lineage>
        <taxon>Eukaryota</taxon>
        <taxon>Metazoa</taxon>
        <taxon>Ecdysozoa</taxon>
        <taxon>Arthropoda</taxon>
        <taxon>Hexapoda</taxon>
        <taxon>Insecta</taxon>
        <taxon>Pterygota</taxon>
        <taxon>Neoptera</taxon>
        <taxon>Endopterygota</taxon>
        <taxon>Hymenoptera</taxon>
        <taxon>Apocrita</taxon>
        <taxon>Aculeata</taxon>
        <taxon>Apoidea</taxon>
        <taxon>Anthophila</taxon>
        <taxon>Apidae</taxon>
        <taxon>Melipona</taxon>
    </lineage>
</organism>
<dbReference type="AlphaFoldDB" id="A0A0M8ZPL5"/>
<feature type="domain" description="COMM" evidence="3">
    <location>
        <begin position="227"/>
        <end position="291"/>
    </location>
</feature>
<evidence type="ECO:0000256" key="1">
    <source>
        <dbReference type="ARBA" id="ARBA00016556"/>
    </source>
</evidence>
<dbReference type="InterPro" id="IPR037357">
    <property type="entry name" value="COMMD5"/>
</dbReference>
<dbReference type="PANTHER" id="PTHR15666:SF1">
    <property type="entry name" value="COMM DOMAIN-CONTAINING PROTEIN 5"/>
    <property type="match status" value="1"/>
</dbReference>
<evidence type="ECO:0000313" key="5">
    <source>
        <dbReference type="Proteomes" id="UP000053105"/>
    </source>
</evidence>
<proteinExistence type="inferred from homology"/>